<evidence type="ECO:0000313" key="10">
    <source>
        <dbReference type="Proteomes" id="UP000247498"/>
    </source>
</evidence>
<dbReference type="InterPro" id="IPR036259">
    <property type="entry name" value="MFS_trans_sf"/>
</dbReference>
<evidence type="ECO:0000259" key="8">
    <source>
        <dbReference type="PROSITE" id="PS50850"/>
    </source>
</evidence>
<dbReference type="InterPro" id="IPR050360">
    <property type="entry name" value="MFS_Sugar_Transporters"/>
</dbReference>
<dbReference type="Proteomes" id="UP000247498">
    <property type="component" value="Unassembled WGS sequence"/>
</dbReference>
<keyword evidence="3 7" id="KW-0812">Transmembrane</keyword>
<comment type="subcellular location">
    <subcellularLocation>
        <location evidence="1">Membrane</location>
        <topology evidence="1">Multi-pass membrane protein</topology>
    </subcellularLocation>
</comment>
<gene>
    <name evidence="9" type="ORF">Rsub_11721</name>
</gene>
<feature type="transmembrane region" description="Helical" evidence="7">
    <location>
        <begin position="476"/>
        <end position="495"/>
    </location>
</feature>
<feature type="transmembrane region" description="Helical" evidence="7">
    <location>
        <begin position="224"/>
        <end position="246"/>
    </location>
</feature>
<keyword evidence="10" id="KW-1185">Reference proteome</keyword>
<dbReference type="InterPro" id="IPR020846">
    <property type="entry name" value="MFS_dom"/>
</dbReference>
<dbReference type="InParanoid" id="A0A2V0PH76"/>
<accession>A0A2V0PH76</accession>
<feature type="region of interest" description="Disordered" evidence="6">
    <location>
        <begin position="1"/>
        <end position="39"/>
    </location>
</feature>
<feature type="transmembrane region" description="Helical" evidence="7">
    <location>
        <begin position="405"/>
        <end position="425"/>
    </location>
</feature>
<dbReference type="OrthoDB" id="1745636at2759"/>
<dbReference type="AlphaFoldDB" id="A0A2V0PH76"/>
<dbReference type="PANTHER" id="PTHR48022">
    <property type="entry name" value="PLASTIDIC GLUCOSE TRANSPORTER 4"/>
    <property type="match status" value="1"/>
</dbReference>
<protein>
    <recommendedName>
        <fullName evidence="8">Major facilitator superfamily (MFS) profile domain-containing protein</fullName>
    </recommendedName>
</protein>
<dbReference type="Gene3D" id="1.20.1250.20">
    <property type="entry name" value="MFS general substrate transporter like domains"/>
    <property type="match status" value="1"/>
</dbReference>
<feature type="transmembrane region" description="Helical" evidence="7">
    <location>
        <begin position="304"/>
        <end position="325"/>
    </location>
</feature>
<evidence type="ECO:0000256" key="1">
    <source>
        <dbReference type="ARBA" id="ARBA00004141"/>
    </source>
</evidence>
<evidence type="ECO:0000256" key="6">
    <source>
        <dbReference type="SAM" id="MobiDB-lite"/>
    </source>
</evidence>
<organism evidence="9 10">
    <name type="scientific">Raphidocelis subcapitata</name>
    <dbReference type="NCBI Taxonomy" id="307507"/>
    <lineage>
        <taxon>Eukaryota</taxon>
        <taxon>Viridiplantae</taxon>
        <taxon>Chlorophyta</taxon>
        <taxon>core chlorophytes</taxon>
        <taxon>Chlorophyceae</taxon>
        <taxon>CS clade</taxon>
        <taxon>Sphaeropleales</taxon>
        <taxon>Selenastraceae</taxon>
        <taxon>Raphidocelis</taxon>
    </lineage>
</organism>
<feature type="transmembrane region" description="Helical" evidence="7">
    <location>
        <begin position="107"/>
        <end position="126"/>
    </location>
</feature>
<evidence type="ECO:0000256" key="7">
    <source>
        <dbReference type="SAM" id="Phobius"/>
    </source>
</evidence>
<keyword evidence="4 7" id="KW-1133">Transmembrane helix</keyword>
<feature type="transmembrane region" description="Helical" evidence="7">
    <location>
        <begin position="346"/>
        <end position="368"/>
    </location>
</feature>
<feature type="domain" description="Major facilitator superfamily (MFS) profile" evidence="8">
    <location>
        <begin position="52"/>
        <end position="499"/>
    </location>
</feature>
<evidence type="ECO:0000256" key="5">
    <source>
        <dbReference type="ARBA" id="ARBA00023136"/>
    </source>
</evidence>
<dbReference type="InterPro" id="IPR005829">
    <property type="entry name" value="Sugar_transporter_CS"/>
</dbReference>
<name>A0A2V0PH76_9CHLO</name>
<sequence>MHHLPGAGDAGCSRGGAPHAAPMLPAADGGVEGKDAEARDHREHATPALWVVVWIGAAIGFLVGFTDGPGGAFLPAIGSMLDLDTPFAHIRSRLLDMCDDTKRDVEIYLVIKPLAAALSALFTACAGRRLGRRRTMAIGCAVFIIASLTEAFSQTKAGLYLGRAFNGGAEGLLMCVYVGAVEVAPKHNRGRLAAFDQLGRGMGVLSQGLLLFGLQSQGRWAWRLYNVFGAYVAGFLLLLLSCGGMADTPASLAQRGRLDEAREALQALRNPLYSRETEAEFQALLEECAASAKEQGRSALSRRWLPRTLLAVFLAISYNALGGVLNKFNMPAMLYRSVFITSSDWIYLYYTLLMGGGSLIGAVVLLLWVDSLGRRKLLVYLSLANILIVSISGSMIVTQAGFRSLPAMATVIIGLALLTATHAAGPQGTMWTYISEIQPLADRSLVFGAAVCVNELAQAAVEAVLLITSCERAKKLVTVLVISNILAAGLFWFLLPETARRDAAEINAEFDAHWLWGRFTRKPPRQSRQWGAGSGARRRSSSSGVD</sequence>
<dbReference type="PANTHER" id="PTHR48022:SF2">
    <property type="entry name" value="PLASTIDIC GLUCOSE TRANSPORTER 4"/>
    <property type="match status" value="1"/>
</dbReference>
<dbReference type="EMBL" id="BDRX01000139">
    <property type="protein sequence ID" value="GBF98929.1"/>
    <property type="molecule type" value="Genomic_DNA"/>
</dbReference>
<evidence type="ECO:0000256" key="4">
    <source>
        <dbReference type="ARBA" id="ARBA00022989"/>
    </source>
</evidence>
<feature type="transmembrane region" description="Helical" evidence="7">
    <location>
        <begin position="380"/>
        <end position="398"/>
    </location>
</feature>
<dbReference type="PROSITE" id="PS00216">
    <property type="entry name" value="SUGAR_TRANSPORT_1"/>
    <property type="match status" value="1"/>
</dbReference>
<feature type="region of interest" description="Disordered" evidence="6">
    <location>
        <begin position="523"/>
        <end position="546"/>
    </location>
</feature>
<dbReference type="Pfam" id="PF00083">
    <property type="entry name" value="Sugar_tr"/>
    <property type="match status" value="1"/>
</dbReference>
<keyword evidence="5 7" id="KW-0472">Membrane</keyword>
<reference evidence="9 10" key="1">
    <citation type="journal article" date="2018" name="Sci. Rep.">
        <title>Raphidocelis subcapitata (=Pseudokirchneriella subcapitata) provides an insight into genome evolution and environmental adaptations in the Sphaeropleales.</title>
        <authorList>
            <person name="Suzuki S."/>
            <person name="Yamaguchi H."/>
            <person name="Nakajima N."/>
            <person name="Kawachi M."/>
        </authorList>
    </citation>
    <scope>NUCLEOTIDE SEQUENCE [LARGE SCALE GENOMIC DNA]</scope>
    <source>
        <strain evidence="9 10">NIES-35</strain>
    </source>
</reference>
<comment type="similarity">
    <text evidence="2">Belongs to the major facilitator superfamily. Sugar transporter (TC 2.A.1.1) family.</text>
</comment>
<feature type="transmembrane region" description="Helical" evidence="7">
    <location>
        <begin position="48"/>
        <end position="65"/>
    </location>
</feature>
<dbReference type="STRING" id="307507.A0A2V0PH76"/>
<evidence type="ECO:0000256" key="2">
    <source>
        <dbReference type="ARBA" id="ARBA00010992"/>
    </source>
</evidence>
<dbReference type="InterPro" id="IPR005828">
    <property type="entry name" value="MFS_sugar_transport-like"/>
</dbReference>
<dbReference type="GO" id="GO:0016020">
    <property type="term" value="C:membrane"/>
    <property type="evidence" value="ECO:0007669"/>
    <property type="project" value="UniProtKB-SubCell"/>
</dbReference>
<evidence type="ECO:0000256" key="3">
    <source>
        <dbReference type="ARBA" id="ARBA00022692"/>
    </source>
</evidence>
<comment type="caution">
    <text evidence="9">The sequence shown here is derived from an EMBL/GenBank/DDBJ whole genome shotgun (WGS) entry which is preliminary data.</text>
</comment>
<dbReference type="PROSITE" id="PS50850">
    <property type="entry name" value="MFS"/>
    <property type="match status" value="1"/>
</dbReference>
<dbReference type="SUPFAM" id="SSF103473">
    <property type="entry name" value="MFS general substrate transporter"/>
    <property type="match status" value="1"/>
</dbReference>
<evidence type="ECO:0000313" key="9">
    <source>
        <dbReference type="EMBL" id="GBF98929.1"/>
    </source>
</evidence>
<proteinExistence type="inferred from homology"/>
<dbReference type="GO" id="GO:0005351">
    <property type="term" value="F:carbohydrate:proton symporter activity"/>
    <property type="evidence" value="ECO:0007669"/>
    <property type="project" value="TreeGrafter"/>
</dbReference>